<proteinExistence type="predicted"/>
<name>A0A1A7YNX9_9TELE</name>
<evidence type="ECO:0000256" key="1">
    <source>
        <dbReference type="SAM" id="Phobius"/>
    </source>
</evidence>
<accession>A0A1A7YNX9</accession>
<sequence>SELKKRQNFEKKSQNFKIKVQILFLFFFFSVALILFRSLSSFSIKPLNCHLFATQKNPELFIFKSFPLLTL</sequence>
<reference evidence="2" key="1">
    <citation type="submission" date="2016-05" db="EMBL/GenBank/DDBJ databases">
        <authorList>
            <person name="Lavstsen T."/>
            <person name="Jespersen J.S."/>
        </authorList>
    </citation>
    <scope>NUCLEOTIDE SEQUENCE</scope>
    <source>
        <tissue evidence="2">Brain</tissue>
    </source>
</reference>
<dbReference type="EMBL" id="HADX01009674">
    <property type="protein sequence ID" value="SBP31906.1"/>
    <property type="molecule type" value="Transcribed_RNA"/>
</dbReference>
<reference evidence="2" key="2">
    <citation type="submission" date="2016-06" db="EMBL/GenBank/DDBJ databases">
        <title>The genome of a short-lived fish provides insights into sex chromosome evolution and the genetic control of aging.</title>
        <authorList>
            <person name="Reichwald K."/>
            <person name="Felder M."/>
            <person name="Petzold A."/>
            <person name="Koch P."/>
            <person name="Groth M."/>
            <person name="Platzer M."/>
        </authorList>
    </citation>
    <scope>NUCLEOTIDE SEQUENCE</scope>
    <source>
        <tissue evidence="2">Brain</tissue>
    </source>
</reference>
<feature type="non-terminal residue" evidence="2">
    <location>
        <position position="1"/>
    </location>
</feature>
<evidence type="ECO:0000313" key="2">
    <source>
        <dbReference type="EMBL" id="SBP31906.1"/>
    </source>
</evidence>
<keyword evidence="1" id="KW-1133">Transmembrane helix</keyword>
<keyword evidence="1" id="KW-0812">Transmembrane</keyword>
<feature type="non-terminal residue" evidence="2">
    <location>
        <position position="71"/>
    </location>
</feature>
<protein>
    <submittedName>
        <fullName evidence="2">Uncharacterized protein</fullName>
    </submittedName>
</protein>
<keyword evidence="1" id="KW-0472">Membrane</keyword>
<gene>
    <name evidence="2" type="primary">PFMALIP_04844</name>
</gene>
<feature type="transmembrane region" description="Helical" evidence="1">
    <location>
        <begin position="20"/>
        <end position="39"/>
    </location>
</feature>
<organism evidence="2">
    <name type="scientific">Iconisemion striatum</name>
    <dbReference type="NCBI Taxonomy" id="60296"/>
    <lineage>
        <taxon>Eukaryota</taxon>
        <taxon>Metazoa</taxon>
        <taxon>Chordata</taxon>
        <taxon>Craniata</taxon>
        <taxon>Vertebrata</taxon>
        <taxon>Euteleostomi</taxon>
        <taxon>Actinopterygii</taxon>
        <taxon>Neopterygii</taxon>
        <taxon>Teleostei</taxon>
        <taxon>Neoteleostei</taxon>
        <taxon>Acanthomorphata</taxon>
        <taxon>Ovalentaria</taxon>
        <taxon>Atherinomorphae</taxon>
        <taxon>Cyprinodontiformes</taxon>
        <taxon>Nothobranchiidae</taxon>
        <taxon>Iconisemion</taxon>
    </lineage>
</organism>
<dbReference type="AlphaFoldDB" id="A0A1A7YNX9"/>